<dbReference type="CDD" id="cd06558">
    <property type="entry name" value="crotonase-like"/>
    <property type="match status" value="1"/>
</dbReference>
<name>A0A543CEI0_9ACTN</name>
<dbReference type="EMBL" id="VFOZ01000001">
    <property type="protein sequence ID" value="TQL95504.1"/>
    <property type="molecule type" value="Genomic_DNA"/>
</dbReference>
<keyword evidence="3" id="KW-1185">Reference proteome</keyword>
<organism evidence="2 3">
    <name type="scientific">Actinoallomurus bryophytorum</name>
    <dbReference type="NCBI Taxonomy" id="1490222"/>
    <lineage>
        <taxon>Bacteria</taxon>
        <taxon>Bacillati</taxon>
        <taxon>Actinomycetota</taxon>
        <taxon>Actinomycetes</taxon>
        <taxon>Streptosporangiales</taxon>
        <taxon>Thermomonosporaceae</taxon>
        <taxon>Actinoallomurus</taxon>
    </lineage>
</organism>
<dbReference type="PANTHER" id="PTHR43459:SF1">
    <property type="entry name" value="EG:BACN32G11.4 PROTEIN"/>
    <property type="match status" value="1"/>
</dbReference>
<reference evidence="2 3" key="1">
    <citation type="submission" date="2019-06" db="EMBL/GenBank/DDBJ databases">
        <title>Sequencing the genomes of 1000 actinobacteria strains.</title>
        <authorList>
            <person name="Klenk H.-P."/>
        </authorList>
    </citation>
    <scope>NUCLEOTIDE SEQUENCE [LARGE SCALE GENOMIC DNA]</scope>
    <source>
        <strain evidence="2 3">DSM 102200</strain>
    </source>
</reference>
<dbReference type="InterPro" id="IPR014748">
    <property type="entry name" value="Enoyl-CoA_hydra_C"/>
</dbReference>
<dbReference type="Proteomes" id="UP000316096">
    <property type="component" value="Unassembled WGS sequence"/>
</dbReference>
<dbReference type="InterPro" id="IPR001753">
    <property type="entry name" value="Enoyl-CoA_hydra/iso"/>
</dbReference>
<dbReference type="PANTHER" id="PTHR43459">
    <property type="entry name" value="ENOYL-COA HYDRATASE"/>
    <property type="match status" value="1"/>
</dbReference>
<proteinExistence type="inferred from homology"/>
<dbReference type="AlphaFoldDB" id="A0A543CEI0"/>
<comment type="similarity">
    <text evidence="1">Belongs to the enoyl-CoA hydratase/isomerase family.</text>
</comment>
<comment type="caution">
    <text evidence="2">The sequence shown here is derived from an EMBL/GenBank/DDBJ whole genome shotgun (WGS) entry which is preliminary data.</text>
</comment>
<dbReference type="OrthoDB" id="9777711at2"/>
<dbReference type="RefSeq" id="WP_141953757.1">
    <property type="nucleotide sequence ID" value="NZ_VFOZ01000001.1"/>
</dbReference>
<evidence type="ECO:0000256" key="1">
    <source>
        <dbReference type="ARBA" id="ARBA00005254"/>
    </source>
</evidence>
<accession>A0A543CEI0</accession>
<gene>
    <name evidence="2" type="ORF">FB559_1007</name>
</gene>
<dbReference type="InterPro" id="IPR029045">
    <property type="entry name" value="ClpP/crotonase-like_dom_sf"/>
</dbReference>
<evidence type="ECO:0000313" key="2">
    <source>
        <dbReference type="EMBL" id="TQL95504.1"/>
    </source>
</evidence>
<dbReference type="Gene3D" id="3.90.226.10">
    <property type="entry name" value="2-enoyl-CoA Hydratase, Chain A, domain 1"/>
    <property type="match status" value="1"/>
</dbReference>
<sequence length="271" mass="28951">MGDIEFERRDGLAVITLSRPERLNAVTPAMVEELIALFDRLATDPATRVVVLTGAGRAFTAGMDILGDGAGAAPADEASEPEGRVARAYSGMVRSGEIILRLREIPQPVIAALHGPVVGMGMAIALACDLRVADPTAKFMAPFLKLGFSAGDLGLTWMLPRLIGTSRAAEIFYRARSVTSAEARELGLIAEMADEGADLEAALALAAELLAKSPFGLRHTKELLNLSLDASGLRAHLAVENRTQTLAFLTEDLTEGFAATVEKREPRFRNR</sequence>
<dbReference type="SUPFAM" id="SSF52096">
    <property type="entry name" value="ClpP/crotonase"/>
    <property type="match status" value="1"/>
</dbReference>
<protein>
    <submittedName>
        <fullName evidence="2">Enoyl-CoA hydratase</fullName>
    </submittedName>
</protein>
<dbReference type="Gene3D" id="1.10.12.10">
    <property type="entry name" value="Lyase 2-enoyl-coa Hydratase, Chain A, domain 2"/>
    <property type="match status" value="1"/>
</dbReference>
<dbReference type="GO" id="GO:0003824">
    <property type="term" value="F:catalytic activity"/>
    <property type="evidence" value="ECO:0007669"/>
    <property type="project" value="UniProtKB-ARBA"/>
</dbReference>
<dbReference type="Pfam" id="PF00378">
    <property type="entry name" value="ECH_1"/>
    <property type="match status" value="1"/>
</dbReference>
<evidence type="ECO:0000313" key="3">
    <source>
        <dbReference type="Proteomes" id="UP000316096"/>
    </source>
</evidence>